<dbReference type="FunFam" id="2.120.10.80:FF:000133">
    <property type="entry name" value="Leucine carboxyl methyltransferase 2"/>
    <property type="match status" value="1"/>
</dbReference>
<dbReference type="Gene3D" id="6.10.140.1470">
    <property type="match status" value="1"/>
</dbReference>
<protein>
    <recommendedName>
        <fullName evidence="6">tRNA wybutosine-synthesizing protein 4</fullName>
        <ecNumber evidence="5">2.1.1.290</ecNumber>
        <ecNumber evidence="4">2.3.1.231</ecNumber>
    </recommendedName>
    <alternativeName>
        <fullName evidence="13">Leucine carboxyl methyltransferase 2</fullName>
    </alternativeName>
    <alternativeName>
        <fullName evidence="14">tRNA(Phe) (7-(3-amino-3-(methoxycarbonyl)propyl)wyosine(37)-N)-methoxycarbonyltransferase</fullName>
    </alternativeName>
    <alternativeName>
        <fullName evidence="12">tRNA(Phe) (7-(3-amino-3-carboxypropyl)wyosine(37)-O)-methyltransferase</fullName>
    </alternativeName>
</protein>
<proteinExistence type="inferred from homology"/>
<evidence type="ECO:0000256" key="4">
    <source>
        <dbReference type="ARBA" id="ARBA00012155"/>
    </source>
</evidence>
<evidence type="ECO:0000256" key="12">
    <source>
        <dbReference type="ARBA" id="ARBA00029750"/>
    </source>
</evidence>
<name>A0A1L9SUX7_9EURO</name>
<dbReference type="InterPro" id="IPR041667">
    <property type="entry name" value="Cupin_8"/>
</dbReference>
<dbReference type="STRING" id="1073090.A0A1L9SUX7"/>
<dbReference type="InterPro" id="IPR029063">
    <property type="entry name" value="SAM-dependent_MTases_sf"/>
</dbReference>
<dbReference type="InterPro" id="IPR015915">
    <property type="entry name" value="Kelch-typ_b-propeller"/>
</dbReference>
<dbReference type="GO" id="GO:0030488">
    <property type="term" value="P:tRNA methylation"/>
    <property type="evidence" value="ECO:0007669"/>
    <property type="project" value="TreeGrafter"/>
</dbReference>
<feature type="domain" description="JmjC" evidence="16">
    <location>
        <begin position="822"/>
        <end position="982"/>
    </location>
</feature>
<comment type="function">
    <text evidence="11">Probable S-adenosyl-L-methionine-dependent methyltransferase that acts as a component of the wybutosine biosynthesis pathway. Wybutosine is a hyper modified guanosine with a tricyclic base found at the 3'-position adjacent to the anticodon of eukaryotic phenylalanine tRNA. May methylate the carboxyl group of leucine residues to form alpha-leucine ester residues.</text>
</comment>
<dbReference type="InterPro" id="IPR007213">
    <property type="entry name" value="Ppm1/Ppm2/Tcmp"/>
</dbReference>
<keyword evidence="9" id="KW-0949">S-adenosyl-L-methionine</keyword>
<sequence length="1030" mass="114692">MEAKKKAAMAVASTKSEKEADLVMDTNSSSIVSKRSVEMLYYPKPHFFRYFVKKPQRRAPLINRGYWLRMHAIMETVRRFLAEPSDRPKYVLNLGCGFDPLPFMLLSSHRELCDGSRFVDIDYEKLMVTKKNAIQRTEEITGLLEGVEFLPDDSAVQIRSAPYIAVGCDLKNLTKLDATLQTEISPSQCSILCLAEVSLTYMDVKSANAVLSWAAKLSDDVQFCILEQFFPDGPEHPFAATMMKHFHKLRAPLFSIHEYPSLRDQERRFKNAGWTQARARSLWDLWSDDFVGDSLRRSLDEVESFDEWEEFALFASHYFLLIASTREKLPDDVAEQPVASPELNISNQFKLVHHLSSERSQRRYGALVPDSKNSIGHHGGLGRQARLASTDFYSNADEITESITQIPPRDILARMCHTVTGLANGDCLLVGGRTSPASALGDCWLREKDVWRPTHPLPVPRFRHAATRITLQPGSEQVLLYGGKTSNGDLLDSWILWDKKDGWQEIARVGSKPIARFGQCLTSVDNTSGVLFGGIQADGTIIEDFWTWSLIKQDDGSIIIKLTDQTANFKLATPLFHHLSRFGATTQSTPWGLLIIGGIVPCHLTPLDSEMLLVDVAQLQDCVVGKKAWNMTLLRRVGLGNDMKVSRPLLSGHVSCNINQDGVLILGGGAVCFSFGTFWNEGTWVLQRAEQSAQSPWILRPIPVKPAAKTLPSPSPVNSDDSIRIPRVHVRTAAEFQEIVSIGKPVVIEGSDIGPCSESWTKEYLCRAVGSDRKVVVHEAETESMDFLAKNFVYNVKEFGPFLDEVHAGGRQYLRSISTAQPSKLPANIATDFPSLSPDFRLPEELSLVAENAHSSPLRISGSVIMWLHYDVMANVYCQIRGDRRLVLYPPEDVQHLQLPPGASSSSINIFQGENGAEEPIASIPSTSPHEARLKPGDILFIPPLWLHTACSPIGSVSVAVNVFFRNMTAASYSAGRDVYGNRDVQAYERARTELSKMAKSFEALPPDMARFYLLRLAQELKDNALSGGV</sequence>
<dbReference type="VEuPathDB" id="FungiDB:ASPZODRAFT_148300"/>
<dbReference type="FunFam" id="3.40.50.150:FF:000383">
    <property type="entry name" value="Leucine carboxyl methyltransferase 2"/>
    <property type="match status" value="1"/>
</dbReference>
<dbReference type="AlphaFoldDB" id="A0A1L9SUX7"/>
<keyword evidence="8" id="KW-0808">Transferase</keyword>
<dbReference type="InterPro" id="IPR011043">
    <property type="entry name" value="Gal_Oxase/kelch_b-propeller"/>
</dbReference>
<evidence type="ECO:0000256" key="10">
    <source>
        <dbReference type="ARBA" id="ARBA00022694"/>
    </source>
</evidence>
<evidence type="ECO:0000259" key="16">
    <source>
        <dbReference type="PROSITE" id="PS51184"/>
    </source>
</evidence>
<dbReference type="Pfam" id="PF13418">
    <property type="entry name" value="Beta-prop_TYW4"/>
    <property type="match status" value="1"/>
</dbReference>
<dbReference type="EC" id="2.3.1.231" evidence="4"/>
<evidence type="ECO:0000256" key="15">
    <source>
        <dbReference type="ARBA" id="ARBA00049250"/>
    </source>
</evidence>
<evidence type="ECO:0000256" key="9">
    <source>
        <dbReference type="ARBA" id="ARBA00022691"/>
    </source>
</evidence>
<comment type="similarity">
    <text evidence="3">Belongs to the methyltransferase superfamily. LCMT family.</text>
</comment>
<evidence type="ECO:0000256" key="1">
    <source>
        <dbReference type="ARBA" id="ARBA00001806"/>
    </source>
</evidence>
<reference evidence="18" key="1">
    <citation type="journal article" date="2017" name="Genome Biol.">
        <title>Comparative genomics reveals high biological diversity and specific adaptations in the industrially and medically important fungal genus Aspergillus.</title>
        <authorList>
            <person name="de Vries R.P."/>
            <person name="Riley R."/>
            <person name="Wiebenga A."/>
            <person name="Aguilar-Osorio G."/>
            <person name="Amillis S."/>
            <person name="Uchima C.A."/>
            <person name="Anderluh G."/>
            <person name="Asadollahi M."/>
            <person name="Askin M."/>
            <person name="Barry K."/>
            <person name="Battaglia E."/>
            <person name="Bayram O."/>
            <person name="Benocci T."/>
            <person name="Braus-Stromeyer S.A."/>
            <person name="Caldana C."/>
            <person name="Canovas D."/>
            <person name="Cerqueira G.C."/>
            <person name="Chen F."/>
            <person name="Chen W."/>
            <person name="Choi C."/>
            <person name="Clum A."/>
            <person name="Dos Santos R.A."/>
            <person name="Damasio A.R."/>
            <person name="Diallinas G."/>
            <person name="Emri T."/>
            <person name="Fekete E."/>
            <person name="Flipphi M."/>
            <person name="Freyberg S."/>
            <person name="Gallo A."/>
            <person name="Gournas C."/>
            <person name="Habgood R."/>
            <person name="Hainaut M."/>
            <person name="Harispe M.L."/>
            <person name="Henrissat B."/>
            <person name="Hilden K.S."/>
            <person name="Hope R."/>
            <person name="Hossain A."/>
            <person name="Karabika E."/>
            <person name="Karaffa L."/>
            <person name="Karanyi Z."/>
            <person name="Krasevec N."/>
            <person name="Kuo A."/>
            <person name="Kusch H."/>
            <person name="LaButti K."/>
            <person name="Lagendijk E.L."/>
            <person name="Lapidus A."/>
            <person name="Levasseur A."/>
            <person name="Lindquist E."/>
            <person name="Lipzen A."/>
            <person name="Logrieco A.F."/>
            <person name="MacCabe A."/>
            <person name="Maekelae M.R."/>
            <person name="Malavazi I."/>
            <person name="Melin P."/>
            <person name="Meyer V."/>
            <person name="Mielnichuk N."/>
            <person name="Miskei M."/>
            <person name="Molnar A.P."/>
            <person name="Mule G."/>
            <person name="Ngan C.Y."/>
            <person name="Orejas M."/>
            <person name="Orosz E."/>
            <person name="Ouedraogo J.P."/>
            <person name="Overkamp K.M."/>
            <person name="Park H.-S."/>
            <person name="Perrone G."/>
            <person name="Piumi F."/>
            <person name="Punt P.J."/>
            <person name="Ram A.F."/>
            <person name="Ramon A."/>
            <person name="Rauscher S."/>
            <person name="Record E."/>
            <person name="Riano-Pachon D.M."/>
            <person name="Robert V."/>
            <person name="Roehrig J."/>
            <person name="Ruller R."/>
            <person name="Salamov A."/>
            <person name="Salih N.S."/>
            <person name="Samson R.A."/>
            <person name="Sandor E."/>
            <person name="Sanguinetti M."/>
            <person name="Schuetze T."/>
            <person name="Sepcic K."/>
            <person name="Shelest E."/>
            <person name="Sherlock G."/>
            <person name="Sophianopoulou V."/>
            <person name="Squina F.M."/>
            <person name="Sun H."/>
            <person name="Susca A."/>
            <person name="Todd R.B."/>
            <person name="Tsang A."/>
            <person name="Unkles S.E."/>
            <person name="van de Wiele N."/>
            <person name="van Rossen-Uffink D."/>
            <person name="Oliveira J.V."/>
            <person name="Vesth T.C."/>
            <person name="Visser J."/>
            <person name="Yu J.-H."/>
            <person name="Zhou M."/>
            <person name="Andersen M.R."/>
            <person name="Archer D.B."/>
            <person name="Baker S.E."/>
            <person name="Benoit I."/>
            <person name="Brakhage A.A."/>
            <person name="Braus G.H."/>
            <person name="Fischer R."/>
            <person name="Frisvad J.C."/>
            <person name="Goldman G.H."/>
            <person name="Houbraken J."/>
            <person name="Oakley B."/>
            <person name="Pocsi I."/>
            <person name="Scazzocchio C."/>
            <person name="Seiboth B."/>
            <person name="vanKuyk P.A."/>
            <person name="Wortman J."/>
            <person name="Dyer P.S."/>
            <person name="Grigoriev I.V."/>
        </authorList>
    </citation>
    <scope>NUCLEOTIDE SEQUENCE [LARGE SCALE GENOMIC DNA]</scope>
    <source>
        <strain evidence="18">CBS 506.65</strain>
    </source>
</reference>
<evidence type="ECO:0000256" key="13">
    <source>
        <dbReference type="ARBA" id="ARBA00030231"/>
    </source>
</evidence>
<keyword evidence="18" id="KW-1185">Reference proteome</keyword>
<evidence type="ECO:0000256" key="6">
    <source>
        <dbReference type="ARBA" id="ARBA00018045"/>
    </source>
</evidence>
<dbReference type="SUPFAM" id="SSF53335">
    <property type="entry name" value="S-adenosyl-L-methionine-dependent methyltransferases"/>
    <property type="match status" value="1"/>
</dbReference>
<evidence type="ECO:0000256" key="8">
    <source>
        <dbReference type="ARBA" id="ARBA00022679"/>
    </source>
</evidence>
<keyword evidence="10" id="KW-0819">tRNA processing</keyword>
<evidence type="ECO:0000256" key="3">
    <source>
        <dbReference type="ARBA" id="ARBA00010703"/>
    </source>
</evidence>
<evidence type="ECO:0000256" key="5">
    <source>
        <dbReference type="ARBA" id="ARBA00012779"/>
    </source>
</evidence>
<dbReference type="PROSITE" id="PS51184">
    <property type="entry name" value="JMJC"/>
    <property type="match status" value="1"/>
</dbReference>
<evidence type="ECO:0000256" key="14">
    <source>
        <dbReference type="ARBA" id="ARBA00030847"/>
    </source>
</evidence>
<dbReference type="RefSeq" id="XP_022585424.1">
    <property type="nucleotide sequence ID" value="XM_022725352.1"/>
</dbReference>
<dbReference type="PANTHER" id="PTHR46529">
    <property type="entry name" value="TRNA WYBUTOSINE-SYNTHESIZING PROTEIN 4"/>
    <property type="match status" value="1"/>
</dbReference>
<evidence type="ECO:0000256" key="11">
    <source>
        <dbReference type="ARBA" id="ARBA00025588"/>
    </source>
</evidence>
<comment type="pathway">
    <text evidence="2">tRNA modification; wybutosine-tRNA(Phe) biosynthesis.</text>
</comment>
<dbReference type="GO" id="GO:0031591">
    <property type="term" value="P:wybutosine biosynthetic process"/>
    <property type="evidence" value="ECO:0007669"/>
    <property type="project" value="TreeGrafter"/>
</dbReference>
<dbReference type="SUPFAM" id="SSF51197">
    <property type="entry name" value="Clavaminate synthase-like"/>
    <property type="match status" value="1"/>
</dbReference>
<evidence type="ECO:0000256" key="2">
    <source>
        <dbReference type="ARBA" id="ARBA00004797"/>
    </source>
</evidence>
<evidence type="ECO:0000313" key="18">
    <source>
        <dbReference type="Proteomes" id="UP000184188"/>
    </source>
</evidence>
<evidence type="ECO:0000313" key="17">
    <source>
        <dbReference type="EMBL" id="OJJ50914.1"/>
    </source>
</evidence>
<accession>A0A1L9SUX7</accession>
<comment type="catalytic activity">
    <reaction evidence="15">
        <text>7-[(3S)-(3-amino-3-methoxycarbonyl)propyl]wyosine(37) in tRNA(Phe) + S-adenosyl-L-methionine + CO2 = wybutosine(37) in tRNA(Phe) + S-adenosyl-L-homocysteine + 2 H(+)</text>
        <dbReference type="Rhea" id="RHEA:37119"/>
        <dbReference type="Rhea" id="RHEA-COMP:11844"/>
        <dbReference type="Rhea" id="RHEA-COMP:11847"/>
        <dbReference type="ChEBI" id="CHEBI:15378"/>
        <dbReference type="ChEBI" id="CHEBI:16526"/>
        <dbReference type="ChEBI" id="CHEBI:57856"/>
        <dbReference type="ChEBI" id="CHEBI:59789"/>
        <dbReference type="ChEBI" id="CHEBI:73544"/>
        <dbReference type="ChEBI" id="CHEBI:74275"/>
        <dbReference type="EC" id="2.3.1.231"/>
    </reaction>
</comment>
<keyword evidence="7" id="KW-0489">Methyltransferase</keyword>
<dbReference type="Pfam" id="PF13621">
    <property type="entry name" value="Cupin_8"/>
    <property type="match status" value="1"/>
</dbReference>
<comment type="catalytic activity">
    <reaction evidence="1">
        <text>7-[(3S)-3-amino-3-carboxypropyl]wyosine(37) in tRNA(Phe) + S-adenosyl-L-methionine = 7-[(3S)-(3-amino-3-methoxycarbonyl)propyl]wyosine(37) in tRNA(Phe) + S-adenosyl-L-homocysteine</text>
        <dbReference type="Rhea" id="RHEA:36903"/>
        <dbReference type="Rhea" id="RHEA-COMP:10379"/>
        <dbReference type="Rhea" id="RHEA-COMP:11844"/>
        <dbReference type="ChEBI" id="CHEBI:57856"/>
        <dbReference type="ChEBI" id="CHEBI:59789"/>
        <dbReference type="ChEBI" id="CHEBI:73543"/>
        <dbReference type="ChEBI" id="CHEBI:74275"/>
        <dbReference type="EC" id="2.1.1.290"/>
    </reaction>
</comment>
<dbReference type="EC" id="2.1.1.290" evidence="5"/>
<dbReference type="FunFam" id="2.60.120.650:FF:000043">
    <property type="entry name" value="tRNA wybutosine-synthesizing protein 4"/>
    <property type="match status" value="1"/>
</dbReference>
<dbReference type="Pfam" id="PF04072">
    <property type="entry name" value="LCM"/>
    <property type="match status" value="1"/>
</dbReference>
<evidence type="ECO:0000256" key="7">
    <source>
        <dbReference type="ARBA" id="ARBA00022603"/>
    </source>
</evidence>
<dbReference type="EMBL" id="KV878336">
    <property type="protein sequence ID" value="OJJ50914.1"/>
    <property type="molecule type" value="Genomic_DNA"/>
</dbReference>
<dbReference type="Gene3D" id="2.120.10.80">
    <property type="entry name" value="Kelch-type beta propeller"/>
    <property type="match status" value="1"/>
</dbReference>
<dbReference type="PANTHER" id="PTHR46529:SF1">
    <property type="entry name" value="TRNA WYBUTOSINE-SYNTHESIZING PROTEIN 4"/>
    <property type="match status" value="1"/>
</dbReference>
<dbReference type="UniPathway" id="UPA00375"/>
<organism evidence="17 18">
    <name type="scientific">Penicilliopsis zonata CBS 506.65</name>
    <dbReference type="NCBI Taxonomy" id="1073090"/>
    <lineage>
        <taxon>Eukaryota</taxon>
        <taxon>Fungi</taxon>
        <taxon>Dikarya</taxon>
        <taxon>Ascomycota</taxon>
        <taxon>Pezizomycotina</taxon>
        <taxon>Eurotiomycetes</taxon>
        <taxon>Eurotiomycetidae</taxon>
        <taxon>Eurotiales</taxon>
        <taxon>Aspergillaceae</taxon>
        <taxon>Penicilliopsis</taxon>
    </lineage>
</organism>
<dbReference type="GeneID" id="34611817"/>
<dbReference type="Gene3D" id="3.40.50.150">
    <property type="entry name" value="Vaccinia Virus protein VP39"/>
    <property type="match status" value="1"/>
</dbReference>
<gene>
    <name evidence="17" type="ORF">ASPZODRAFT_148300</name>
</gene>
<dbReference type="Proteomes" id="UP000184188">
    <property type="component" value="Unassembled WGS sequence"/>
</dbReference>
<dbReference type="Gene3D" id="2.60.120.650">
    <property type="entry name" value="Cupin"/>
    <property type="match status" value="1"/>
</dbReference>
<dbReference type="SUPFAM" id="SSF50965">
    <property type="entry name" value="Galactose oxidase, central domain"/>
    <property type="match status" value="1"/>
</dbReference>
<dbReference type="OrthoDB" id="47172at2759"/>
<dbReference type="GO" id="GO:0008175">
    <property type="term" value="F:tRNA methyltransferase activity"/>
    <property type="evidence" value="ECO:0007669"/>
    <property type="project" value="TreeGrafter"/>
</dbReference>
<dbReference type="InterPro" id="IPR003347">
    <property type="entry name" value="JmjC_dom"/>
</dbReference>